<keyword evidence="1" id="KW-0732">Signal</keyword>
<dbReference type="KEGG" id="dsc:ABOD76_18865"/>
<organism evidence="2">
    <name type="scientific">Deinococcus sonorensis KR-87</name>
    <dbReference type="NCBI Taxonomy" id="694439"/>
    <lineage>
        <taxon>Bacteria</taxon>
        <taxon>Thermotogati</taxon>
        <taxon>Deinococcota</taxon>
        <taxon>Deinococci</taxon>
        <taxon>Deinococcales</taxon>
        <taxon>Deinococcaceae</taxon>
        <taxon>Deinococcus</taxon>
    </lineage>
</organism>
<feature type="chain" id="PRO_5043728294" evidence="1">
    <location>
        <begin position="20"/>
        <end position="181"/>
    </location>
</feature>
<reference evidence="2" key="1">
    <citation type="submission" date="2024-06" db="EMBL/GenBank/DDBJ databases">
        <title>Draft Genome Sequence of Deinococcus sonorensis Type Strain KR-87, a Biofilm Producing Representative of the Genus Deinococcus.</title>
        <authorList>
            <person name="Boren L.S."/>
            <person name="Grosso R.A."/>
            <person name="Hugenberg-Cox A.N."/>
            <person name="Hill J.T.E."/>
            <person name="Albert C.M."/>
            <person name="Tuohy J.M."/>
        </authorList>
    </citation>
    <scope>NUCLEOTIDE SEQUENCE</scope>
    <source>
        <strain evidence="2">KR-87</strain>
    </source>
</reference>
<feature type="signal peptide" evidence="1">
    <location>
        <begin position="1"/>
        <end position="19"/>
    </location>
</feature>
<dbReference type="RefSeq" id="WP_350243508.1">
    <property type="nucleotide sequence ID" value="NZ_CP158299.1"/>
</dbReference>
<proteinExistence type="predicted"/>
<evidence type="ECO:0000256" key="1">
    <source>
        <dbReference type="SAM" id="SignalP"/>
    </source>
</evidence>
<dbReference type="AlphaFoldDB" id="A0AAU7UAI9"/>
<name>A0AAU7UAI9_9DEIO</name>
<protein>
    <submittedName>
        <fullName evidence="2">Uncharacterized protein</fullName>
    </submittedName>
</protein>
<sequence>MKRRVFLLALAALPFSTLAAPPPGYYPAQTGISWRYSNGETQRLEAARVVRGVTVTPLSHVLGGVTVSQDLMAYRPDGVYLHGVQVGTRVSWYSPPLQVYPAAPLSPGQTWTSGTAALQLSGRVMGTQAIRTQAGSYNTLVIRSELRTSSGAGNVQYSYFVPGLGVVRYQGSDGGTVDLLR</sequence>
<dbReference type="Gene3D" id="2.40.360.20">
    <property type="match status" value="1"/>
</dbReference>
<dbReference type="EMBL" id="CP158299">
    <property type="protein sequence ID" value="XBV85471.1"/>
    <property type="molecule type" value="Genomic_DNA"/>
</dbReference>
<accession>A0AAU7UAI9</accession>
<evidence type="ECO:0000313" key="2">
    <source>
        <dbReference type="EMBL" id="XBV85471.1"/>
    </source>
</evidence>
<gene>
    <name evidence="2" type="ORF">ABOD76_18865</name>
</gene>